<evidence type="ECO:0000313" key="2">
    <source>
        <dbReference type="EMBL" id="MBT1587971.1"/>
    </source>
</evidence>
<keyword evidence="3" id="KW-1185">Reference proteome</keyword>
<dbReference type="EMBL" id="JAHEWS010000011">
    <property type="protein sequence ID" value="MBT1587971.1"/>
    <property type="molecule type" value="Genomic_DNA"/>
</dbReference>
<feature type="region of interest" description="Disordered" evidence="1">
    <location>
        <begin position="201"/>
        <end position="289"/>
    </location>
</feature>
<sequence>MVQEIAIRVRLREQERVVLSEYERIVGSVATVAALAAWLPNPDTRLVVRGRGAEPVRLETVTYGSVVEMLVVLDQRSAGVERAAAAIAALIESVRHEHVADDVSGVAGELDRLDRAAPRGRSAVERALRTFLEGARSDVLARKATTRVRTAQALLRLAEADAVLTVERVADALAPVLEEHAVDVELDTGSAVVVEPIDGVESPETEAASADADASQAEPETVSAVLSLPTGASKAKSKKDDGKKKSKKDDDGKKKSKKDDDDKKKSKKDDDKKKKSKKDDAKKKSKKKK</sequence>
<protein>
    <submittedName>
        <fullName evidence="2">Uncharacterized protein</fullName>
    </submittedName>
</protein>
<evidence type="ECO:0000313" key="3">
    <source>
        <dbReference type="Proteomes" id="UP001519641"/>
    </source>
</evidence>
<proteinExistence type="predicted"/>
<evidence type="ECO:0000256" key="1">
    <source>
        <dbReference type="SAM" id="MobiDB-lite"/>
    </source>
</evidence>
<accession>A0ABS5VEP7</accession>
<gene>
    <name evidence="2" type="ORF">KK097_09120</name>
</gene>
<organism evidence="2 3">
    <name type="scientific">Curtobacterium aurantiacum</name>
    <dbReference type="NCBI Taxonomy" id="3236919"/>
    <lineage>
        <taxon>Bacteria</taxon>
        <taxon>Bacillati</taxon>
        <taxon>Actinomycetota</taxon>
        <taxon>Actinomycetes</taxon>
        <taxon>Micrococcales</taxon>
        <taxon>Microbacteriaceae</taxon>
        <taxon>Curtobacterium</taxon>
    </lineage>
</organism>
<feature type="compositionally biased region" description="Low complexity" evidence="1">
    <location>
        <begin position="205"/>
        <end position="220"/>
    </location>
</feature>
<name>A0ABS5VEP7_9MICO</name>
<reference evidence="2 3" key="1">
    <citation type="submission" date="2021-05" db="EMBL/GenBank/DDBJ databases">
        <title>Whole genome sequence of Curtobacterium flaccumfaciens pv. flaccumfaciens strain CFBP 8819.</title>
        <authorList>
            <person name="Osdaghi E."/>
            <person name="Taghouti G."/>
            <person name="Portier P."/>
            <person name="Fazliarab A."/>
            <person name="Taghavi S.M."/>
            <person name="Briand M."/>
            <person name="Le-Saux M."/>
            <person name="Jacques M.-A."/>
        </authorList>
    </citation>
    <scope>NUCLEOTIDE SEQUENCE [LARGE SCALE GENOMIC DNA]</scope>
    <source>
        <strain evidence="2 3">CFBP 8819</strain>
    </source>
</reference>
<dbReference type="Proteomes" id="UP001519641">
    <property type="component" value="Unassembled WGS sequence"/>
</dbReference>
<comment type="caution">
    <text evidence="2">The sequence shown here is derived from an EMBL/GenBank/DDBJ whole genome shotgun (WGS) entry which is preliminary data.</text>
</comment>
<feature type="compositionally biased region" description="Basic and acidic residues" evidence="1">
    <location>
        <begin position="238"/>
        <end position="282"/>
    </location>
</feature>
<dbReference type="RefSeq" id="WP_214544405.1">
    <property type="nucleotide sequence ID" value="NZ_JAHEWS010000011.1"/>
</dbReference>